<dbReference type="FunCoup" id="A0A448YFW8">
    <property type="interactions" value="410"/>
</dbReference>
<dbReference type="STRING" id="13370.A0A448YFW8"/>
<keyword evidence="7 12" id="KW-0812">Transmembrane</keyword>
<dbReference type="Pfam" id="PF15924">
    <property type="entry name" value="ALG11_N"/>
    <property type="match status" value="1"/>
</dbReference>
<dbReference type="Gene3D" id="3.40.50.2000">
    <property type="entry name" value="Glycogen Phosphorylase B"/>
    <property type="match status" value="1"/>
</dbReference>
<comment type="catalytic activity">
    <reaction evidence="11 12">
        <text>an alpha-D-Man-(1-&gt;3)-[alpha-D-Man-(1-&gt;6)]-beta-D-Man-(1-&gt;4)-beta-D-GlcNAc-(1-&gt;4)-alpha-D-GlcNAc-diphospho-di-trans,poly-cis-dolichol + 2 GDP-alpha-D-mannose = an alpha-D-Man-(1-&gt;2)-alpha-D-Man-(1-&gt;2)-alpha-D-Man-(1-&gt;3)-[alpha-D-Man-(1-&gt;6)]-beta-D-Man-(1-&gt;4)-beta-D-GlcNAc-(1-&gt;4)-alpha-D-GlcNAc-diphospho-di-trans,poly-cis-dolichol + 2 GDP + 2 H(+)</text>
        <dbReference type="Rhea" id="RHEA:29523"/>
        <dbReference type="Rhea" id="RHEA-COMP:19515"/>
        <dbReference type="Rhea" id="RHEA-COMP:19516"/>
        <dbReference type="ChEBI" id="CHEBI:15378"/>
        <dbReference type="ChEBI" id="CHEBI:57527"/>
        <dbReference type="ChEBI" id="CHEBI:58189"/>
        <dbReference type="ChEBI" id="CHEBI:132511"/>
        <dbReference type="ChEBI" id="CHEBI:132515"/>
        <dbReference type="EC" id="2.4.1.131"/>
    </reaction>
    <physiologicalReaction direction="left-to-right" evidence="11 12">
        <dbReference type="Rhea" id="RHEA:29524"/>
    </physiologicalReaction>
</comment>
<dbReference type="PANTHER" id="PTHR45919">
    <property type="entry name" value="GDP-MAN:MAN(3)GLCNAC(2)-PP-DOL ALPHA-1,2-MANNOSYLTRANSFERASE"/>
    <property type="match status" value="1"/>
</dbReference>
<evidence type="ECO:0000256" key="2">
    <source>
        <dbReference type="ARBA" id="ARBA00004922"/>
    </source>
</evidence>
<feature type="domain" description="ALG11 mannosyltransferase N-terminal" evidence="14">
    <location>
        <begin position="152"/>
        <end position="357"/>
    </location>
</feature>
<dbReference type="InParanoid" id="A0A448YFW8"/>
<evidence type="ECO:0000256" key="5">
    <source>
        <dbReference type="ARBA" id="ARBA00022676"/>
    </source>
</evidence>
<evidence type="ECO:0000256" key="9">
    <source>
        <dbReference type="ARBA" id="ARBA00022989"/>
    </source>
</evidence>
<comment type="similarity">
    <text evidence="12">Belongs to the glycosyltransferase group 1 family. Glycosyltransferase 4 subfamily.</text>
</comment>
<dbReference type="CDD" id="cd03806">
    <property type="entry name" value="GT4_ALG11-like"/>
    <property type="match status" value="1"/>
</dbReference>
<dbReference type="Pfam" id="PF00534">
    <property type="entry name" value="Glycos_transf_1"/>
    <property type="match status" value="1"/>
</dbReference>
<proteinExistence type="inferred from homology"/>
<keyword evidence="16" id="KW-1185">Reference proteome</keyword>
<feature type="transmembrane region" description="Helical" evidence="12">
    <location>
        <begin position="242"/>
        <end position="262"/>
    </location>
</feature>
<reference evidence="15 16" key="1">
    <citation type="submission" date="2018-12" db="EMBL/GenBank/DDBJ databases">
        <authorList>
            <person name="Tiukova I."/>
            <person name="Dainat J."/>
        </authorList>
    </citation>
    <scope>NUCLEOTIDE SEQUENCE [LARGE SCALE GENOMIC DNA]</scope>
</reference>
<evidence type="ECO:0000256" key="11">
    <source>
        <dbReference type="ARBA" id="ARBA00045065"/>
    </source>
</evidence>
<dbReference type="PANTHER" id="PTHR45919:SF1">
    <property type="entry name" value="GDP-MAN:MAN(3)GLCNAC(2)-PP-DOL ALPHA-1,2-MANNOSYLTRANSFERASE"/>
    <property type="match status" value="1"/>
</dbReference>
<dbReference type="Proteomes" id="UP000290900">
    <property type="component" value="Unassembled WGS sequence"/>
</dbReference>
<evidence type="ECO:0000256" key="3">
    <source>
        <dbReference type="ARBA" id="ARBA00012645"/>
    </source>
</evidence>
<evidence type="ECO:0000256" key="8">
    <source>
        <dbReference type="ARBA" id="ARBA00022824"/>
    </source>
</evidence>
<comment type="function">
    <text evidence="12">GDP-Man:Man(3)GlcNAc(2)-PP-Dol alpha-1,2-mannosyltransferase that operates in the biosynthetic pathway of dolichol-linked oligosaccharides, the glycan precursors employed in protein asparagine (N)-glycosylation. The assembly of dolichol-linked oligosaccharides begins on the cytosolic side of the endoplasmic reticulum membrane and finishes in its lumen. The sequential addition of sugars to dolichol pyrophosphate produces dolichol-linked oligosaccharides containing fourteen sugars, including two GlcNAcs, nine mannoses and three glucoses. Once assembled, the oligosaccharide is transferred from the lipid to nascent proteins by oligosaccharyltransferases. Catalyzes, on the cytoplasmic face of the endoplasmic reticulum, the addition of the fourth and fifth mannose residues to the dolichol-linked oligosaccharide chain, to produce Man(5)GlcNAc(2)-PP-dolichol core oligosaccharide.</text>
</comment>
<sequence length="632" mass="72928">MTQAQSPLLGSFPEPRIPFYRSAEFPRYFGAICFAICFIVLSTYRGGKVFFTRFFSVPPSKYEESIRTAYNGNGLIKEAKVGIKGASFRRRLILASIKPQQYSTVPLVTNDKTDCTDKVHKQIRIARVDKEENPEFLNLIKPMEPNFPNRKILYGFFHPYSYAGGGGERVLWEAVYVTLKQDVRNVAIIYTFTESNDRSVSSLLSGVHRTFGIDFFEKDIQDRVVFMQLPNRFRWIVDGSSFKFLTMAFQALGSFILFFLAMGECAPDIFIDTLGLPFAYPPASIFLQLPVLAYIHYPWVSSDMLKKIRTRMRSNPLLVLKFAYWYILMKLYSICGSFLDVSTCNSSWTLNNLLKVWTWVDDGTNRPSIVYPPTGIDESKIHTDPLVEREKVFLYVAQFRPEKRHELLIREFHKYLQGCKEVDSPYRLVLVGTTRSKEDEQTVEYLRKLVKELEIPEGSVIIQVNATREQIDKYLREADFGLNTMWNEHFGITVVEYMLYGVIPIVHASGGPLLDIVVPIHPDTHTLFTKEEREGSTKKVEDIYQSGFFFKDPSDPDFGSSPIKYDTLSTVLGRVTKLTQKQKLSYRQNAMSVADKKFGNRVFHNAWAELTSQLADYELRKRKKRDTVEKLY</sequence>
<dbReference type="InterPro" id="IPR001296">
    <property type="entry name" value="Glyco_trans_1"/>
</dbReference>
<feature type="transmembrane region" description="Helical" evidence="12">
    <location>
        <begin position="274"/>
        <end position="297"/>
    </location>
</feature>
<gene>
    <name evidence="15" type="ORF">BRENAR_LOCUS513</name>
</gene>
<evidence type="ECO:0000256" key="1">
    <source>
        <dbReference type="ARBA" id="ARBA00004389"/>
    </source>
</evidence>
<dbReference type="UniPathway" id="UPA00378"/>
<dbReference type="InterPro" id="IPR031814">
    <property type="entry name" value="ALG11_N"/>
</dbReference>
<keyword evidence="6 12" id="KW-0808">Transferase</keyword>
<accession>A0A448YFW8</accession>
<evidence type="ECO:0000313" key="15">
    <source>
        <dbReference type="EMBL" id="VEU19777.1"/>
    </source>
</evidence>
<comment type="pathway">
    <text evidence="2 12">Protein modification; protein glycosylation.</text>
</comment>
<name>A0A448YFW8_BRENA</name>
<evidence type="ECO:0000259" key="13">
    <source>
        <dbReference type="Pfam" id="PF00534"/>
    </source>
</evidence>
<keyword evidence="10 12" id="KW-0472">Membrane</keyword>
<comment type="subcellular location">
    <subcellularLocation>
        <location evidence="1">Endoplasmic reticulum membrane</location>
        <topology evidence="1">Single-pass membrane protein</topology>
    </subcellularLocation>
</comment>
<evidence type="ECO:0000313" key="16">
    <source>
        <dbReference type="Proteomes" id="UP000290900"/>
    </source>
</evidence>
<dbReference type="EMBL" id="CAACVR010000001">
    <property type="protein sequence ID" value="VEU19777.1"/>
    <property type="molecule type" value="Genomic_DNA"/>
</dbReference>
<evidence type="ECO:0000256" key="7">
    <source>
        <dbReference type="ARBA" id="ARBA00022692"/>
    </source>
</evidence>
<feature type="transmembrane region" description="Helical" evidence="12">
    <location>
        <begin position="318"/>
        <end position="339"/>
    </location>
</feature>
<dbReference type="GO" id="GO:0006487">
    <property type="term" value="P:protein N-linked glycosylation"/>
    <property type="evidence" value="ECO:0007669"/>
    <property type="project" value="TreeGrafter"/>
</dbReference>
<protein>
    <recommendedName>
        <fullName evidence="4 12">GDP-Man:Man(3)GlcNAc(2)-PP-Dol alpha-1,2-mannosyltransferase</fullName>
        <ecNumber evidence="3 12">2.4.1.131</ecNumber>
    </recommendedName>
</protein>
<evidence type="ECO:0000256" key="10">
    <source>
        <dbReference type="ARBA" id="ARBA00023136"/>
    </source>
</evidence>
<keyword evidence="8 12" id="KW-0256">Endoplasmic reticulum</keyword>
<keyword evidence="5 12" id="KW-0328">Glycosyltransferase</keyword>
<dbReference type="GO" id="GO:0004377">
    <property type="term" value="F:GDP-Man:Man(3)GlcNAc(2)-PP-Dol alpha-1,2-mannosyltransferase activity"/>
    <property type="evidence" value="ECO:0007669"/>
    <property type="project" value="UniProtKB-UniRule"/>
</dbReference>
<evidence type="ECO:0000256" key="4">
    <source>
        <dbReference type="ARBA" id="ARBA00022018"/>
    </source>
</evidence>
<feature type="transmembrane region" description="Helical" evidence="12">
    <location>
        <begin position="25"/>
        <end position="44"/>
    </location>
</feature>
<dbReference type="SUPFAM" id="SSF53756">
    <property type="entry name" value="UDP-Glycosyltransferase/glycogen phosphorylase"/>
    <property type="match status" value="1"/>
</dbReference>
<dbReference type="AlphaFoldDB" id="A0A448YFW8"/>
<dbReference type="EC" id="2.4.1.131" evidence="3 12"/>
<evidence type="ECO:0000259" key="14">
    <source>
        <dbReference type="Pfam" id="PF15924"/>
    </source>
</evidence>
<evidence type="ECO:0000256" key="12">
    <source>
        <dbReference type="RuleBase" id="RU367051"/>
    </source>
</evidence>
<dbReference type="OrthoDB" id="2276068at2759"/>
<feature type="domain" description="Glycosyl transferase family 1" evidence="13">
    <location>
        <begin position="386"/>
        <end position="543"/>
    </location>
</feature>
<organism evidence="15 16">
    <name type="scientific">Brettanomyces naardenensis</name>
    <name type="common">Yeast</name>
    <dbReference type="NCBI Taxonomy" id="13370"/>
    <lineage>
        <taxon>Eukaryota</taxon>
        <taxon>Fungi</taxon>
        <taxon>Dikarya</taxon>
        <taxon>Ascomycota</taxon>
        <taxon>Saccharomycotina</taxon>
        <taxon>Pichiomycetes</taxon>
        <taxon>Pichiales</taxon>
        <taxon>Pichiaceae</taxon>
        <taxon>Brettanomyces</taxon>
    </lineage>
</organism>
<dbReference type="GO" id="GO:0005789">
    <property type="term" value="C:endoplasmic reticulum membrane"/>
    <property type="evidence" value="ECO:0007669"/>
    <property type="project" value="UniProtKB-SubCell"/>
</dbReference>
<dbReference type="InterPro" id="IPR038013">
    <property type="entry name" value="ALG11"/>
</dbReference>
<evidence type="ECO:0000256" key="6">
    <source>
        <dbReference type="ARBA" id="ARBA00022679"/>
    </source>
</evidence>
<keyword evidence="9 12" id="KW-1133">Transmembrane helix</keyword>